<gene>
    <name evidence="7" type="ORF">ACFO3S_12955</name>
</gene>
<dbReference type="InterPro" id="IPR039422">
    <property type="entry name" value="MarR/SlyA-like"/>
</dbReference>
<evidence type="ECO:0000313" key="7">
    <source>
        <dbReference type="EMBL" id="MFC4599153.1"/>
    </source>
</evidence>
<dbReference type="SUPFAM" id="SSF46785">
    <property type="entry name" value="Winged helix' DNA-binding domain"/>
    <property type="match status" value="1"/>
</dbReference>
<feature type="domain" description="HTH marR-type" evidence="6">
    <location>
        <begin position="10"/>
        <end position="140"/>
    </location>
</feature>
<protein>
    <submittedName>
        <fullName evidence="7">MarR family winged helix-turn-helix transcriptional regulator</fullName>
    </submittedName>
</protein>
<evidence type="ECO:0000256" key="3">
    <source>
        <dbReference type="ARBA" id="ARBA00023015"/>
    </source>
</evidence>
<evidence type="ECO:0000256" key="1">
    <source>
        <dbReference type="ARBA" id="ARBA00004496"/>
    </source>
</evidence>
<evidence type="ECO:0000256" key="5">
    <source>
        <dbReference type="ARBA" id="ARBA00023163"/>
    </source>
</evidence>
<proteinExistence type="predicted"/>
<reference evidence="8" key="1">
    <citation type="journal article" date="2019" name="Int. J. Syst. Evol. Microbiol.">
        <title>The Global Catalogue of Microorganisms (GCM) 10K type strain sequencing project: providing services to taxonomists for standard genome sequencing and annotation.</title>
        <authorList>
            <consortium name="The Broad Institute Genomics Platform"/>
            <consortium name="The Broad Institute Genome Sequencing Center for Infectious Disease"/>
            <person name="Wu L."/>
            <person name="Ma J."/>
        </authorList>
    </citation>
    <scope>NUCLEOTIDE SEQUENCE [LARGE SCALE GENOMIC DNA]</scope>
    <source>
        <strain evidence="8">CCUG 49571</strain>
    </source>
</reference>
<evidence type="ECO:0000313" key="8">
    <source>
        <dbReference type="Proteomes" id="UP001596028"/>
    </source>
</evidence>
<dbReference type="EMBL" id="JBHSEP010000008">
    <property type="protein sequence ID" value="MFC4599153.1"/>
    <property type="molecule type" value="Genomic_DNA"/>
</dbReference>
<accession>A0ABV9FDP0</accession>
<name>A0ABV9FDP0_9BACL</name>
<dbReference type="InterPro" id="IPR036388">
    <property type="entry name" value="WH-like_DNA-bd_sf"/>
</dbReference>
<dbReference type="InterPro" id="IPR000835">
    <property type="entry name" value="HTH_MarR-typ"/>
</dbReference>
<dbReference type="InterPro" id="IPR055166">
    <property type="entry name" value="Transc_reg_Sar_Rot_HTH"/>
</dbReference>
<dbReference type="SMART" id="SM00347">
    <property type="entry name" value="HTH_MARR"/>
    <property type="match status" value="1"/>
</dbReference>
<comment type="subcellular location">
    <subcellularLocation>
        <location evidence="1">Cytoplasm</location>
    </subcellularLocation>
</comment>
<dbReference type="Pfam" id="PF22381">
    <property type="entry name" value="Staph_reg_Sar_Rot"/>
    <property type="match status" value="1"/>
</dbReference>
<keyword evidence="5" id="KW-0804">Transcription</keyword>
<organism evidence="7 8">
    <name type="scientific">Cohnella hongkongensis</name>
    <dbReference type="NCBI Taxonomy" id="178337"/>
    <lineage>
        <taxon>Bacteria</taxon>
        <taxon>Bacillati</taxon>
        <taxon>Bacillota</taxon>
        <taxon>Bacilli</taxon>
        <taxon>Bacillales</taxon>
        <taxon>Paenibacillaceae</taxon>
        <taxon>Cohnella</taxon>
    </lineage>
</organism>
<dbReference type="PRINTS" id="PR00598">
    <property type="entry name" value="HTHMARR"/>
</dbReference>
<keyword evidence="8" id="KW-1185">Reference proteome</keyword>
<sequence length="160" mass="17996">MDNDSSLQLDNQLCFAIYACAREMTKLYHPLLRKLGLTYTQYIALLVLWEEGRVTVKRLGQRLYLDSGTLTPLLKKLEQMGLITRTRDPQDERSVIAELTDAGVRLKEKAREIPEQLFCRAGVSPGEANRLREQITGLLRKAQGAALPPSPIGGVHDEHL</sequence>
<dbReference type="Gene3D" id="1.10.10.10">
    <property type="entry name" value="Winged helix-like DNA-binding domain superfamily/Winged helix DNA-binding domain"/>
    <property type="match status" value="1"/>
</dbReference>
<dbReference type="RefSeq" id="WP_378096401.1">
    <property type="nucleotide sequence ID" value="NZ_JBHSEP010000008.1"/>
</dbReference>
<keyword evidence="4" id="KW-0238">DNA-binding</keyword>
<dbReference type="Proteomes" id="UP001596028">
    <property type="component" value="Unassembled WGS sequence"/>
</dbReference>
<evidence type="ECO:0000259" key="6">
    <source>
        <dbReference type="PROSITE" id="PS50995"/>
    </source>
</evidence>
<comment type="caution">
    <text evidence="7">The sequence shown here is derived from an EMBL/GenBank/DDBJ whole genome shotgun (WGS) entry which is preliminary data.</text>
</comment>
<dbReference type="InterPro" id="IPR036390">
    <property type="entry name" value="WH_DNA-bd_sf"/>
</dbReference>
<evidence type="ECO:0000256" key="2">
    <source>
        <dbReference type="ARBA" id="ARBA00022490"/>
    </source>
</evidence>
<keyword evidence="2" id="KW-0963">Cytoplasm</keyword>
<keyword evidence="3" id="KW-0805">Transcription regulation</keyword>
<dbReference type="PROSITE" id="PS50995">
    <property type="entry name" value="HTH_MARR_2"/>
    <property type="match status" value="1"/>
</dbReference>
<dbReference type="PANTHER" id="PTHR33164">
    <property type="entry name" value="TRANSCRIPTIONAL REGULATOR, MARR FAMILY"/>
    <property type="match status" value="1"/>
</dbReference>
<evidence type="ECO:0000256" key="4">
    <source>
        <dbReference type="ARBA" id="ARBA00023125"/>
    </source>
</evidence>
<dbReference type="PANTHER" id="PTHR33164:SF5">
    <property type="entry name" value="ORGANIC HYDROPEROXIDE RESISTANCE TRANSCRIPTIONAL REGULATOR"/>
    <property type="match status" value="1"/>
</dbReference>